<accession>A0A450Z4A0</accession>
<name>A0A450Z4A0_9GAMM</name>
<dbReference type="AlphaFoldDB" id="A0A450Z4A0"/>
<keyword evidence="9" id="KW-0862">Zinc</keyword>
<dbReference type="InterPro" id="IPR001431">
    <property type="entry name" value="Pept_M16_Zn_BS"/>
</dbReference>
<evidence type="ECO:0000256" key="14">
    <source>
        <dbReference type="RuleBase" id="RU004447"/>
    </source>
</evidence>
<dbReference type="GO" id="GO:0004222">
    <property type="term" value="F:metalloendopeptidase activity"/>
    <property type="evidence" value="ECO:0007669"/>
    <property type="project" value="UniProtKB-EC"/>
</dbReference>
<dbReference type="EMBL" id="CAADFR010000124">
    <property type="protein sequence ID" value="VFK42555.1"/>
    <property type="molecule type" value="Genomic_DNA"/>
</dbReference>
<dbReference type="EC" id="3.4.24.55" evidence="4"/>
<comment type="function">
    <text evidence="2">Endopeptidase that degrades small peptides of less than 7 kDa, such as glucagon and insulin.</text>
</comment>
<evidence type="ECO:0000313" key="20">
    <source>
        <dbReference type="EMBL" id="VFK42555.1"/>
    </source>
</evidence>
<dbReference type="InterPro" id="IPR050626">
    <property type="entry name" value="Peptidase_M16"/>
</dbReference>
<keyword evidence="7" id="KW-0479">Metal-binding</keyword>
<keyword evidence="10" id="KW-0482">Metalloprotease</keyword>
<evidence type="ECO:0000313" key="21">
    <source>
        <dbReference type="EMBL" id="VFK48528.1"/>
    </source>
</evidence>
<feature type="domain" description="Peptidase M16 C-terminal" evidence="17">
    <location>
        <begin position="207"/>
        <end position="383"/>
    </location>
</feature>
<evidence type="ECO:0000259" key="18">
    <source>
        <dbReference type="Pfam" id="PF16187"/>
    </source>
</evidence>
<dbReference type="Gene3D" id="3.30.830.10">
    <property type="entry name" value="Metalloenzyme, LuxS/M16 peptidase-like"/>
    <property type="match status" value="4"/>
</dbReference>
<organism evidence="21">
    <name type="scientific">Candidatus Kentrum sp. SD</name>
    <dbReference type="NCBI Taxonomy" id="2126332"/>
    <lineage>
        <taxon>Bacteria</taxon>
        <taxon>Pseudomonadati</taxon>
        <taxon>Pseudomonadota</taxon>
        <taxon>Gammaproteobacteria</taxon>
        <taxon>Candidatus Kentrum</taxon>
    </lineage>
</organism>
<dbReference type="FunFam" id="3.30.830.10:FF:000005">
    <property type="entry name" value="nardilysin isoform X1"/>
    <property type="match status" value="1"/>
</dbReference>
<evidence type="ECO:0000256" key="5">
    <source>
        <dbReference type="ARBA" id="ARBA00017565"/>
    </source>
</evidence>
<evidence type="ECO:0000256" key="4">
    <source>
        <dbReference type="ARBA" id="ARBA00012449"/>
    </source>
</evidence>
<dbReference type="GO" id="GO:0046872">
    <property type="term" value="F:metal ion binding"/>
    <property type="evidence" value="ECO:0007669"/>
    <property type="project" value="UniProtKB-KW"/>
</dbReference>
<evidence type="ECO:0000256" key="3">
    <source>
        <dbReference type="ARBA" id="ARBA00007261"/>
    </source>
</evidence>
<feature type="domain" description="Peptidase M16 N-terminal" evidence="16">
    <location>
        <begin position="43"/>
        <end position="165"/>
    </location>
</feature>
<dbReference type="Pfam" id="PF05193">
    <property type="entry name" value="Peptidase_M16_C"/>
    <property type="match status" value="1"/>
</dbReference>
<comment type="similarity">
    <text evidence="3 14">Belongs to the peptidase M16 family.</text>
</comment>
<dbReference type="InterPro" id="IPR007863">
    <property type="entry name" value="Peptidase_M16_C"/>
</dbReference>
<evidence type="ECO:0000256" key="11">
    <source>
        <dbReference type="ARBA" id="ARBA00029597"/>
    </source>
</evidence>
<evidence type="ECO:0000256" key="7">
    <source>
        <dbReference type="ARBA" id="ARBA00022723"/>
    </source>
</evidence>
<reference evidence="21" key="1">
    <citation type="submission" date="2019-02" db="EMBL/GenBank/DDBJ databases">
        <authorList>
            <person name="Gruber-Vodicka R. H."/>
            <person name="Seah K. B. B."/>
        </authorList>
    </citation>
    <scope>NUCLEOTIDE SEQUENCE</scope>
    <source>
        <strain evidence="21">BECK_S1320</strain>
        <strain evidence="20">BECK_S1321</strain>
    </source>
</reference>
<evidence type="ECO:0000256" key="12">
    <source>
        <dbReference type="ARBA" id="ARBA00031184"/>
    </source>
</evidence>
<dbReference type="PROSITE" id="PS00143">
    <property type="entry name" value="INSULINASE"/>
    <property type="match status" value="1"/>
</dbReference>
<feature type="domain" description="Coenzyme PQQ synthesis protein F-like C-terminal lobe" evidence="19">
    <location>
        <begin position="809"/>
        <end position="908"/>
    </location>
</feature>
<dbReference type="InterPro" id="IPR011249">
    <property type="entry name" value="Metalloenz_LuxS/M16"/>
</dbReference>
<dbReference type="InterPro" id="IPR054734">
    <property type="entry name" value="PqqF-like_C_4"/>
</dbReference>
<feature type="signal peptide" evidence="15">
    <location>
        <begin position="1"/>
        <end position="18"/>
    </location>
</feature>
<dbReference type="PANTHER" id="PTHR43690">
    <property type="entry name" value="NARDILYSIN"/>
    <property type="match status" value="1"/>
</dbReference>
<dbReference type="Pfam" id="PF22456">
    <property type="entry name" value="PqqF-like_C_4"/>
    <property type="match status" value="1"/>
</dbReference>
<evidence type="ECO:0000259" key="17">
    <source>
        <dbReference type="Pfam" id="PF05193"/>
    </source>
</evidence>
<feature type="domain" description="Peptidase M16 middle/third" evidence="18">
    <location>
        <begin position="391"/>
        <end position="708"/>
    </location>
</feature>
<evidence type="ECO:0000256" key="6">
    <source>
        <dbReference type="ARBA" id="ARBA00022670"/>
    </source>
</evidence>
<sequence>MRIIFLFILLNLAPVAWCDISTVTSSPHDARQYAVFELPNRLKVLAISDPETDKAACALDVFAGSGADPEDRPGLAHFLEHMLFLGTRKYPEPDAFETFITKHAGEQNAYTDFAHTNYFFEVDSGHLREGLDRFGQFFIAPVFAETYVNRERSAVDAEFHSKKKDDAWRKMETIKQVMNPRHPLSRFSVGNLATLSEKTDTGDVPVREALIAFYRRYYSANLMTLAVLGKEPPDVLMQWVKDIFSAVPDFEAKPPKITGPIFAPGALPVRVTLEPARELRELKLIFPVPPIRPHYKTKPLYYISHILGHEGKGSLLSLLKERGWAEALSAGALHDHPDSATFAVSIALTEKGLREIQGITALVFETIRLIKTQGIREWLFQEISQLAKLDFLFQEKSPPMDTVSRLANALHEYPVIDVLRGPFAMDHYDEDLIRRYLGILTPDNMLIMVLDPNVARNTIPRETIAGTKIDAPGPKALQADTPWREVPWFGARYKRTPIAPHLLHGWREASGASPISIPAPNIFIPGDLSPASGLNPGWPFPVGHFGYEPGDNPTRIVHAPGVSAWFRPDTNYGALRANFYFSIRSPVANDTPRHSVMTSLLAALTRDQLTEFSYPASLAGLDYQLYPHMRGLSVRISGYHDKQKVLLDRIVETLRQPELEPERFRIAKQELLRKLRNMRKRKPYRQAILEIRDLLLRPHWTPEARIEALGSVTLSDLRAFLPKLFGRLSLAALSHGNLHRENALHMIDPLRKRLIPNALPTRVPRRKITRLPKGLPRLLRIALDHGDSVVAVYFQGPRRGFRELAVMELLAQILKTPFFHQLRTKQELGYIVSASAFPLLEVPGLLFLVQSPDTPPRDLENRIQRFLVNGTNTLANMREAEFARHKTALAARIMTLEESLGVRSDRYWEEIDREIDTFDSRERKADALRAITLPEIREIHQTEIIGKNKRQLIIHAVGHRHKLPSIDEARDTEVVIIEDPARFKREQDVFPE</sequence>
<dbReference type="Pfam" id="PF16187">
    <property type="entry name" value="Peptidase_M16_M"/>
    <property type="match status" value="1"/>
</dbReference>
<dbReference type="GO" id="GO:0005737">
    <property type="term" value="C:cytoplasm"/>
    <property type="evidence" value="ECO:0007669"/>
    <property type="project" value="UniProtKB-ARBA"/>
</dbReference>
<evidence type="ECO:0000256" key="8">
    <source>
        <dbReference type="ARBA" id="ARBA00022801"/>
    </source>
</evidence>
<evidence type="ECO:0000256" key="15">
    <source>
        <dbReference type="SAM" id="SignalP"/>
    </source>
</evidence>
<dbReference type="InterPro" id="IPR032632">
    <property type="entry name" value="Peptidase_M16_M"/>
</dbReference>
<dbReference type="FunFam" id="3.30.830.10:FF:000012">
    <property type="entry name" value="Protease 3"/>
    <property type="match status" value="1"/>
</dbReference>
<dbReference type="Pfam" id="PF00675">
    <property type="entry name" value="Peptidase_M16"/>
    <property type="match status" value="1"/>
</dbReference>
<evidence type="ECO:0000256" key="2">
    <source>
        <dbReference type="ARBA" id="ARBA00002184"/>
    </source>
</evidence>
<dbReference type="GO" id="GO:0006508">
    <property type="term" value="P:proteolysis"/>
    <property type="evidence" value="ECO:0007669"/>
    <property type="project" value="UniProtKB-KW"/>
</dbReference>
<comment type="cofactor">
    <cofactor evidence="1">
        <name>Zn(2+)</name>
        <dbReference type="ChEBI" id="CHEBI:29105"/>
    </cofactor>
</comment>
<evidence type="ECO:0000256" key="13">
    <source>
        <dbReference type="ARBA" id="ARBA00033450"/>
    </source>
</evidence>
<proteinExistence type="inferred from homology"/>
<dbReference type="SUPFAM" id="SSF63411">
    <property type="entry name" value="LuxS/MPP-like metallohydrolase"/>
    <property type="match status" value="4"/>
</dbReference>
<keyword evidence="6" id="KW-0645">Protease</keyword>
<keyword evidence="15" id="KW-0732">Signal</keyword>
<evidence type="ECO:0000256" key="10">
    <source>
        <dbReference type="ARBA" id="ARBA00023049"/>
    </source>
</evidence>
<gene>
    <name evidence="21" type="ORF">BECKSD772E_GA0070983_112910</name>
    <name evidence="20" type="ORF">BECKSD772F_GA0070984_112410</name>
</gene>
<dbReference type="InterPro" id="IPR011765">
    <property type="entry name" value="Pept_M16_N"/>
</dbReference>
<evidence type="ECO:0000256" key="1">
    <source>
        <dbReference type="ARBA" id="ARBA00001947"/>
    </source>
</evidence>
<feature type="chain" id="PRO_5033826113" description="Protease 3" evidence="15">
    <location>
        <begin position="19"/>
        <end position="992"/>
    </location>
</feature>
<keyword evidence="8" id="KW-0378">Hydrolase</keyword>
<evidence type="ECO:0000259" key="16">
    <source>
        <dbReference type="Pfam" id="PF00675"/>
    </source>
</evidence>
<protein>
    <recommendedName>
        <fullName evidence="5">Protease 3</fullName>
        <ecNumber evidence="4">3.4.24.55</ecNumber>
    </recommendedName>
    <alternativeName>
        <fullName evidence="13">Pitrilysin</fullName>
    </alternativeName>
    <alternativeName>
        <fullName evidence="12">Protease III</fullName>
    </alternativeName>
    <alternativeName>
        <fullName evidence="11">Protease pi</fullName>
    </alternativeName>
</protein>
<dbReference type="PANTHER" id="PTHR43690:SF18">
    <property type="entry name" value="INSULIN-DEGRADING ENZYME-RELATED"/>
    <property type="match status" value="1"/>
</dbReference>
<evidence type="ECO:0000256" key="9">
    <source>
        <dbReference type="ARBA" id="ARBA00022833"/>
    </source>
</evidence>
<evidence type="ECO:0000259" key="19">
    <source>
        <dbReference type="Pfam" id="PF22456"/>
    </source>
</evidence>
<dbReference type="EMBL" id="CAADFU010000129">
    <property type="protein sequence ID" value="VFK48528.1"/>
    <property type="molecule type" value="Genomic_DNA"/>
</dbReference>